<sequence>MRFDPFAPGPYHEGHVRFLGRPTFILSVPPSRRVQGIDDFHRQTEVQFSFPMRPRGCTALYLDRSMFDGGNKAHRICESDHLQESLRLLSTR</sequence>
<protein>
    <submittedName>
        <fullName evidence="1">Uncharacterized protein</fullName>
    </submittedName>
</protein>
<name>A0A1L5P2B3_RHIET</name>
<dbReference type="Proteomes" id="UP000185109">
    <property type="component" value="Chromosome"/>
</dbReference>
<dbReference type="AlphaFoldDB" id="A0A1L5P2B3"/>
<evidence type="ECO:0000313" key="2">
    <source>
        <dbReference type="Proteomes" id="UP000185109"/>
    </source>
</evidence>
<accession>A0A1L5P2B3</accession>
<dbReference type="EMBL" id="CP017241">
    <property type="protein sequence ID" value="APO74290.1"/>
    <property type="molecule type" value="Genomic_DNA"/>
</dbReference>
<reference evidence="1 2" key="1">
    <citation type="submission" date="2016-09" db="EMBL/GenBank/DDBJ databases">
        <title>The complete genome sequences of Rhizobium gallicum, symbiovars gallicum and phaseoli, symbionts associated to common bean (Phaseolus vulgaris).</title>
        <authorList>
            <person name="Bustos P."/>
            <person name="Santamaria R.I."/>
            <person name="Perez-Carrascal O.M."/>
            <person name="Juarez S."/>
            <person name="Lozano L."/>
            <person name="Martinez-Flores I."/>
            <person name="Martinez-Romero E."/>
            <person name="Cevallos M."/>
            <person name="Romero D."/>
            <person name="Davila G."/>
            <person name="Gonzalez V."/>
        </authorList>
    </citation>
    <scope>NUCLEOTIDE SEQUENCE [LARGE SCALE GENOMIC DNA]</scope>
    <source>
        <strain evidence="1 2">8C-3</strain>
    </source>
</reference>
<organism evidence="1 2">
    <name type="scientific">Rhizobium etli 8C-3</name>
    <dbReference type="NCBI Taxonomy" id="538025"/>
    <lineage>
        <taxon>Bacteria</taxon>
        <taxon>Pseudomonadati</taxon>
        <taxon>Pseudomonadota</taxon>
        <taxon>Alphaproteobacteria</taxon>
        <taxon>Hyphomicrobiales</taxon>
        <taxon>Rhizobiaceae</taxon>
        <taxon>Rhizobium/Agrobacterium group</taxon>
        <taxon>Rhizobium</taxon>
    </lineage>
</organism>
<proteinExistence type="predicted"/>
<gene>
    <name evidence="1" type="ORF">AM571_CH01455</name>
</gene>
<evidence type="ECO:0000313" key="1">
    <source>
        <dbReference type="EMBL" id="APO74290.1"/>
    </source>
</evidence>